<organism evidence="3 4">
    <name type="scientific">Blastopirellula marina</name>
    <dbReference type="NCBI Taxonomy" id="124"/>
    <lineage>
        <taxon>Bacteria</taxon>
        <taxon>Pseudomonadati</taxon>
        <taxon>Planctomycetota</taxon>
        <taxon>Planctomycetia</taxon>
        <taxon>Pirellulales</taxon>
        <taxon>Pirellulaceae</taxon>
        <taxon>Blastopirellula</taxon>
    </lineage>
</organism>
<name>A0A2S8EZX4_9BACT</name>
<dbReference type="Gene3D" id="3.30.1340.30">
    <property type="match status" value="1"/>
</dbReference>
<dbReference type="Proteomes" id="UP000240009">
    <property type="component" value="Unassembled WGS sequence"/>
</dbReference>
<reference evidence="3 4" key="1">
    <citation type="submission" date="2018-02" db="EMBL/GenBank/DDBJ databases">
        <title>Comparative genomes isolates from brazilian mangrove.</title>
        <authorList>
            <person name="Araujo J.E."/>
            <person name="Taketani R.G."/>
            <person name="Silva M.C.P."/>
            <person name="Loureco M.V."/>
            <person name="Andreote F.D."/>
        </authorList>
    </citation>
    <scope>NUCLEOTIDE SEQUENCE [LARGE SCALE GENOMIC DNA]</scope>
    <source>
        <strain evidence="3 4">HEX-2 MGV</strain>
    </source>
</reference>
<sequence length="269" mass="28031">MEMHISGAVYVDQVFAKDERETMRFRRIDTICLAICGALTCGLSFANAQGQSINSNTVQQPNSNFGAGFNSNSGGSISSPGNNMFSTPLPTPSFANGSGSGTGSTSGSSGTSGLGGTGDASAASALMQQNQLNPFGGGTTGTGQLGLGGNTGRNSFGRFGAFGNMFNNQAFQNGFGQDDTPRLPTRLTVKFDHPRIPASLVSSDITRRVQKIGRFPGITVSVEDRVATVSGIVESEDDLRLIERFVAMEVGVSSVVNQLELQEPSPADQ</sequence>
<evidence type="ECO:0000313" key="3">
    <source>
        <dbReference type="EMBL" id="PQO25437.1"/>
    </source>
</evidence>
<dbReference type="InterPro" id="IPR007055">
    <property type="entry name" value="BON_dom"/>
</dbReference>
<feature type="compositionally biased region" description="Low complexity" evidence="1">
    <location>
        <begin position="64"/>
        <end position="83"/>
    </location>
</feature>
<dbReference type="EMBL" id="PUIA01000081">
    <property type="protein sequence ID" value="PQO25437.1"/>
    <property type="molecule type" value="Genomic_DNA"/>
</dbReference>
<dbReference type="Pfam" id="PF04972">
    <property type="entry name" value="BON"/>
    <property type="match status" value="1"/>
</dbReference>
<dbReference type="AlphaFoldDB" id="A0A2S8EZX4"/>
<feature type="domain" description="BON" evidence="2">
    <location>
        <begin position="192"/>
        <end position="263"/>
    </location>
</feature>
<accession>A0A2S8EZX4</accession>
<feature type="region of interest" description="Disordered" evidence="1">
    <location>
        <begin position="64"/>
        <end position="120"/>
    </location>
</feature>
<evidence type="ECO:0000313" key="4">
    <source>
        <dbReference type="Proteomes" id="UP000240009"/>
    </source>
</evidence>
<gene>
    <name evidence="3" type="ORF">C5Y96_24150</name>
</gene>
<comment type="caution">
    <text evidence="3">The sequence shown here is derived from an EMBL/GenBank/DDBJ whole genome shotgun (WGS) entry which is preliminary data.</text>
</comment>
<dbReference type="PROSITE" id="PS50914">
    <property type="entry name" value="BON"/>
    <property type="match status" value="1"/>
</dbReference>
<proteinExistence type="predicted"/>
<feature type="compositionally biased region" description="Polar residues" evidence="1">
    <location>
        <begin position="84"/>
        <end position="96"/>
    </location>
</feature>
<protein>
    <recommendedName>
        <fullName evidence="2">BON domain-containing protein</fullName>
    </recommendedName>
</protein>
<evidence type="ECO:0000259" key="2">
    <source>
        <dbReference type="PROSITE" id="PS50914"/>
    </source>
</evidence>
<feature type="compositionally biased region" description="Gly residues" evidence="1">
    <location>
        <begin position="98"/>
        <end position="118"/>
    </location>
</feature>
<evidence type="ECO:0000256" key="1">
    <source>
        <dbReference type="SAM" id="MobiDB-lite"/>
    </source>
</evidence>